<dbReference type="Pfam" id="PF00005">
    <property type="entry name" value="ABC_tran"/>
    <property type="match status" value="1"/>
</dbReference>
<dbReference type="InterPro" id="IPR013563">
    <property type="entry name" value="Oligopep_ABC_C"/>
</dbReference>
<dbReference type="Proteomes" id="UP001595528">
    <property type="component" value="Unassembled WGS sequence"/>
</dbReference>
<dbReference type="Pfam" id="PF08352">
    <property type="entry name" value="oligo_HPY"/>
    <property type="match status" value="1"/>
</dbReference>
<keyword evidence="5" id="KW-0547">Nucleotide-binding</keyword>
<protein>
    <submittedName>
        <fullName evidence="9">ABC transporter ATP-binding protein</fullName>
    </submittedName>
</protein>
<reference evidence="10" key="1">
    <citation type="journal article" date="2019" name="Int. J. Syst. Evol. Microbiol.">
        <title>The Global Catalogue of Microorganisms (GCM) 10K type strain sequencing project: providing services to taxonomists for standard genome sequencing and annotation.</title>
        <authorList>
            <consortium name="The Broad Institute Genomics Platform"/>
            <consortium name="The Broad Institute Genome Sequencing Center for Infectious Disease"/>
            <person name="Wu L."/>
            <person name="Ma J."/>
        </authorList>
    </citation>
    <scope>NUCLEOTIDE SEQUENCE [LARGE SCALE GENOMIC DNA]</scope>
    <source>
        <strain evidence="10">KCTC 42964</strain>
    </source>
</reference>
<name>A0ABV7LA87_9PROT</name>
<dbReference type="SMART" id="SM00382">
    <property type="entry name" value="AAA"/>
    <property type="match status" value="1"/>
</dbReference>
<dbReference type="EMBL" id="JBHRTR010000054">
    <property type="protein sequence ID" value="MFC3231336.1"/>
    <property type="molecule type" value="Genomic_DNA"/>
</dbReference>
<dbReference type="NCBIfam" id="TIGR01727">
    <property type="entry name" value="oligo_HPY"/>
    <property type="match status" value="1"/>
</dbReference>
<accession>A0ABV7LA87</accession>
<feature type="domain" description="ABC transporter" evidence="8">
    <location>
        <begin position="18"/>
        <end position="269"/>
    </location>
</feature>
<keyword evidence="4" id="KW-1003">Cell membrane</keyword>
<evidence type="ECO:0000256" key="7">
    <source>
        <dbReference type="ARBA" id="ARBA00023136"/>
    </source>
</evidence>
<evidence type="ECO:0000256" key="2">
    <source>
        <dbReference type="ARBA" id="ARBA00005417"/>
    </source>
</evidence>
<dbReference type="InterPro" id="IPR017871">
    <property type="entry name" value="ABC_transporter-like_CS"/>
</dbReference>
<evidence type="ECO:0000313" key="9">
    <source>
        <dbReference type="EMBL" id="MFC3231336.1"/>
    </source>
</evidence>
<dbReference type="PROSITE" id="PS50893">
    <property type="entry name" value="ABC_TRANSPORTER_2"/>
    <property type="match status" value="1"/>
</dbReference>
<dbReference type="InterPro" id="IPR003593">
    <property type="entry name" value="AAA+_ATPase"/>
</dbReference>
<comment type="similarity">
    <text evidence="2">Belongs to the ABC transporter superfamily.</text>
</comment>
<comment type="subcellular location">
    <subcellularLocation>
        <location evidence="1">Cell inner membrane</location>
        <topology evidence="1">Peripheral membrane protein</topology>
    </subcellularLocation>
</comment>
<evidence type="ECO:0000313" key="10">
    <source>
        <dbReference type="Proteomes" id="UP001595528"/>
    </source>
</evidence>
<keyword evidence="10" id="KW-1185">Reference proteome</keyword>
<proteinExistence type="inferred from homology"/>
<dbReference type="PANTHER" id="PTHR43297:SF2">
    <property type="entry name" value="DIPEPTIDE TRANSPORT ATP-BINDING PROTEIN DPPD"/>
    <property type="match status" value="1"/>
</dbReference>
<keyword evidence="7" id="KW-0472">Membrane</keyword>
<evidence type="ECO:0000259" key="8">
    <source>
        <dbReference type="PROSITE" id="PS50893"/>
    </source>
</evidence>
<dbReference type="PANTHER" id="PTHR43297">
    <property type="entry name" value="OLIGOPEPTIDE TRANSPORT ATP-BINDING PROTEIN APPD"/>
    <property type="match status" value="1"/>
</dbReference>
<evidence type="ECO:0000256" key="1">
    <source>
        <dbReference type="ARBA" id="ARBA00004417"/>
    </source>
</evidence>
<dbReference type="Gene3D" id="3.40.50.300">
    <property type="entry name" value="P-loop containing nucleotide triphosphate hydrolases"/>
    <property type="match status" value="1"/>
</dbReference>
<dbReference type="PROSITE" id="PS00211">
    <property type="entry name" value="ABC_TRANSPORTER_1"/>
    <property type="match status" value="1"/>
</dbReference>
<evidence type="ECO:0000256" key="6">
    <source>
        <dbReference type="ARBA" id="ARBA00022840"/>
    </source>
</evidence>
<gene>
    <name evidence="9" type="ORF">ACFOGJ_29075</name>
</gene>
<dbReference type="CDD" id="cd03257">
    <property type="entry name" value="ABC_NikE_OppD_transporters"/>
    <property type="match status" value="1"/>
</dbReference>
<sequence>MAEAEAIADRTEAAAPVLELQDVHVEFDTRAGVAHVLDGIGFALAPGETLGIVGESGCGKSMTALAIMGLVPSPPGRVAGGRILLRGEDLLAASPRRLREVRGNEISMIFQEPMTSLNPVFTIGDQIAETVRVHQGLDRRGARARAVEMLQAVGMPAAEARAGEYPHQLSGGMRQRVMIAMALACQPSVLIADEPTTALDVTVQAQIFDLLKDLQDRTGTAIIMITHDMGAIAEMADRVVVMYAGRQAEEGPVAEILERPRHPYTQGLIACVPHLTDDPPPERLPLTEIPGVVPPLTSLGRGCAFAARCPQVFDRCRAEAPPAIAISPGHRAACWLNADGAATRAAAEEAGR</sequence>
<dbReference type="InterPro" id="IPR027417">
    <property type="entry name" value="P-loop_NTPase"/>
</dbReference>
<comment type="caution">
    <text evidence="9">The sequence shown here is derived from an EMBL/GenBank/DDBJ whole genome shotgun (WGS) entry which is preliminary data.</text>
</comment>
<dbReference type="InterPro" id="IPR050388">
    <property type="entry name" value="ABC_Ni/Peptide_Import"/>
</dbReference>
<dbReference type="SUPFAM" id="SSF52540">
    <property type="entry name" value="P-loop containing nucleoside triphosphate hydrolases"/>
    <property type="match status" value="1"/>
</dbReference>
<organism evidence="9 10">
    <name type="scientific">Marinibaculum pumilum</name>
    <dbReference type="NCBI Taxonomy" id="1766165"/>
    <lineage>
        <taxon>Bacteria</taxon>
        <taxon>Pseudomonadati</taxon>
        <taxon>Pseudomonadota</taxon>
        <taxon>Alphaproteobacteria</taxon>
        <taxon>Rhodospirillales</taxon>
        <taxon>Rhodospirillaceae</taxon>
        <taxon>Marinibaculum</taxon>
    </lineage>
</organism>
<evidence type="ECO:0000256" key="3">
    <source>
        <dbReference type="ARBA" id="ARBA00022448"/>
    </source>
</evidence>
<keyword evidence="3" id="KW-0813">Transport</keyword>
<dbReference type="GO" id="GO:0005524">
    <property type="term" value="F:ATP binding"/>
    <property type="evidence" value="ECO:0007669"/>
    <property type="project" value="UniProtKB-KW"/>
</dbReference>
<keyword evidence="6 9" id="KW-0067">ATP-binding</keyword>
<evidence type="ECO:0000256" key="5">
    <source>
        <dbReference type="ARBA" id="ARBA00022741"/>
    </source>
</evidence>
<evidence type="ECO:0000256" key="4">
    <source>
        <dbReference type="ARBA" id="ARBA00022475"/>
    </source>
</evidence>
<dbReference type="RefSeq" id="WP_379906807.1">
    <property type="nucleotide sequence ID" value="NZ_JBHRTR010000054.1"/>
</dbReference>
<dbReference type="InterPro" id="IPR003439">
    <property type="entry name" value="ABC_transporter-like_ATP-bd"/>
</dbReference>